<dbReference type="Proteomes" id="UP000674425">
    <property type="component" value="Unassembled WGS sequence"/>
</dbReference>
<dbReference type="GO" id="GO:0120241">
    <property type="term" value="F:2-iminobutanoate/2-iminopropanoate deaminase"/>
    <property type="evidence" value="ECO:0007669"/>
    <property type="project" value="UniProtKB-EC"/>
</dbReference>
<sequence length="116" mass="13125">MLQVNRLEKNSRRSRAVMHGNTVYLGGQVGTDLDGDIKTQTRQALEQVDRLLTAAGSERKKVLSVTIWLKTMDDYEDMNAVWDEWIDGDEPPARCCGKVDMTDPRIRFEITVVAAI</sequence>
<proteinExistence type="predicted"/>
<reference evidence="1 2" key="1">
    <citation type="submission" date="2021-02" db="EMBL/GenBank/DDBJ databases">
        <authorList>
            <person name="Vanwijnsberghe S."/>
        </authorList>
    </citation>
    <scope>NUCLEOTIDE SEQUENCE [LARGE SCALE GENOMIC DNA]</scope>
    <source>
        <strain evidence="1 2">R-69658</strain>
    </source>
</reference>
<dbReference type="SUPFAM" id="SSF55298">
    <property type="entry name" value="YjgF-like"/>
    <property type="match status" value="1"/>
</dbReference>
<comment type="caution">
    <text evidence="1">The sequence shown here is derived from an EMBL/GenBank/DDBJ whole genome shotgun (WGS) entry which is preliminary data.</text>
</comment>
<name>A0ABN7NHT3_9BURK</name>
<organism evidence="1 2">
    <name type="scientific">Paraburkholderia aspalathi</name>
    <dbReference type="NCBI Taxonomy" id="1324617"/>
    <lineage>
        <taxon>Bacteria</taxon>
        <taxon>Pseudomonadati</taxon>
        <taxon>Pseudomonadota</taxon>
        <taxon>Betaproteobacteria</taxon>
        <taxon>Burkholderiales</taxon>
        <taxon>Burkholderiaceae</taxon>
        <taxon>Paraburkholderia</taxon>
    </lineage>
</organism>
<dbReference type="EC" id="3.5.99.10" evidence="1"/>
<dbReference type="RefSeq" id="WP_200623310.1">
    <property type="nucleotide sequence ID" value="NZ_CAJNAU010000284.1"/>
</dbReference>
<dbReference type="InterPro" id="IPR035959">
    <property type="entry name" value="RutC-like_sf"/>
</dbReference>
<accession>A0ABN7NHT3</accession>
<dbReference type="CDD" id="cd06150">
    <property type="entry name" value="YjgF_YER057c_UK114_like_2"/>
    <property type="match status" value="1"/>
</dbReference>
<keyword evidence="1" id="KW-0378">Hydrolase</keyword>
<dbReference type="Pfam" id="PF01042">
    <property type="entry name" value="Ribonuc_L-PSP"/>
    <property type="match status" value="1"/>
</dbReference>
<dbReference type="PANTHER" id="PTHR47328">
    <property type="match status" value="1"/>
</dbReference>
<dbReference type="PANTHER" id="PTHR47328:SF1">
    <property type="entry name" value="RUTC FAMILY PROTEIN YOAB"/>
    <property type="match status" value="1"/>
</dbReference>
<evidence type="ECO:0000313" key="1">
    <source>
        <dbReference type="EMBL" id="CAE6871650.1"/>
    </source>
</evidence>
<dbReference type="InterPro" id="IPR035709">
    <property type="entry name" value="YoaB-like"/>
</dbReference>
<dbReference type="Gene3D" id="3.30.1330.40">
    <property type="entry name" value="RutC-like"/>
    <property type="match status" value="1"/>
</dbReference>
<dbReference type="EMBL" id="CAJNAU010000284">
    <property type="protein sequence ID" value="CAE6871650.1"/>
    <property type="molecule type" value="Genomic_DNA"/>
</dbReference>
<keyword evidence="2" id="KW-1185">Reference proteome</keyword>
<dbReference type="InterPro" id="IPR006175">
    <property type="entry name" value="YjgF/YER057c/UK114"/>
</dbReference>
<evidence type="ECO:0000313" key="2">
    <source>
        <dbReference type="Proteomes" id="UP000674425"/>
    </source>
</evidence>
<protein>
    <submittedName>
        <fullName evidence="1">2-iminobutanoate/2-iminopropanoate deaminase</fullName>
        <ecNumber evidence="1">3.5.99.10</ecNumber>
    </submittedName>
</protein>
<gene>
    <name evidence="1" type="primary">yabJ_6</name>
    <name evidence="1" type="ORF">R69658_08189</name>
</gene>